<dbReference type="PANTHER" id="PTHR33392:SF6">
    <property type="entry name" value="POLYISOPRENYL-TEICHOIC ACID--PEPTIDOGLYCAN TEICHOIC ACID TRANSFERASE TAGU"/>
    <property type="match status" value="1"/>
</dbReference>
<name>A0A7X2TLC5_9FIRM</name>
<dbReference type="PANTHER" id="PTHR33392">
    <property type="entry name" value="POLYISOPRENYL-TEICHOIC ACID--PEPTIDOGLYCAN TEICHOIC ACID TRANSFERASE TAGU"/>
    <property type="match status" value="1"/>
</dbReference>
<dbReference type="InterPro" id="IPR004474">
    <property type="entry name" value="LytR_CpsA_psr"/>
</dbReference>
<proteinExistence type="inferred from homology"/>
<dbReference type="EMBL" id="VUMS01000018">
    <property type="protein sequence ID" value="MST67146.1"/>
    <property type="molecule type" value="Genomic_DNA"/>
</dbReference>
<feature type="transmembrane region" description="Helical" evidence="3">
    <location>
        <begin position="26"/>
        <end position="46"/>
    </location>
</feature>
<accession>A0A7X2TLC5</accession>
<protein>
    <submittedName>
        <fullName evidence="5">LytR family transcriptional regulator</fullName>
    </submittedName>
</protein>
<feature type="compositionally biased region" description="Basic and acidic residues" evidence="2">
    <location>
        <begin position="367"/>
        <end position="376"/>
    </location>
</feature>
<feature type="compositionally biased region" description="Acidic residues" evidence="2">
    <location>
        <begin position="399"/>
        <end position="421"/>
    </location>
</feature>
<keyword evidence="6" id="KW-1185">Reference proteome</keyword>
<reference evidence="5 6" key="1">
    <citation type="submission" date="2019-08" db="EMBL/GenBank/DDBJ databases">
        <title>In-depth cultivation of the pig gut microbiome towards novel bacterial diversity and tailored functional studies.</title>
        <authorList>
            <person name="Wylensek D."/>
            <person name="Hitch T.C.A."/>
            <person name="Clavel T."/>
        </authorList>
    </citation>
    <scope>NUCLEOTIDE SEQUENCE [LARGE SCALE GENOMIC DNA]</scope>
    <source>
        <strain evidence="5 6">BSM-380-WT-5A</strain>
    </source>
</reference>
<dbReference type="NCBIfam" id="TIGR00350">
    <property type="entry name" value="lytR_cpsA_psr"/>
    <property type="match status" value="1"/>
</dbReference>
<evidence type="ECO:0000313" key="5">
    <source>
        <dbReference type="EMBL" id="MST67146.1"/>
    </source>
</evidence>
<organism evidence="5 6">
    <name type="scientific">Oliverpabstia intestinalis</name>
    <dbReference type="NCBI Taxonomy" id="2606633"/>
    <lineage>
        <taxon>Bacteria</taxon>
        <taxon>Bacillati</taxon>
        <taxon>Bacillota</taxon>
        <taxon>Clostridia</taxon>
        <taxon>Lachnospirales</taxon>
        <taxon>Lachnospiraceae</taxon>
        <taxon>Oliverpabstia</taxon>
    </lineage>
</organism>
<dbReference type="RefSeq" id="WP_154432594.1">
    <property type="nucleotide sequence ID" value="NZ_VUMS01000018.1"/>
</dbReference>
<feature type="domain" description="Cell envelope-related transcriptional attenuator" evidence="4">
    <location>
        <begin position="96"/>
        <end position="259"/>
    </location>
</feature>
<keyword evidence="3" id="KW-0472">Membrane</keyword>
<evidence type="ECO:0000313" key="6">
    <source>
        <dbReference type="Proteomes" id="UP000440513"/>
    </source>
</evidence>
<dbReference type="Pfam" id="PF03816">
    <property type="entry name" value="LytR_cpsA_psr"/>
    <property type="match status" value="1"/>
</dbReference>
<dbReference type="Proteomes" id="UP000440513">
    <property type="component" value="Unassembled WGS sequence"/>
</dbReference>
<dbReference type="AlphaFoldDB" id="A0A7X2TLC5"/>
<evidence type="ECO:0000256" key="1">
    <source>
        <dbReference type="ARBA" id="ARBA00006068"/>
    </source>
</evidence>
<dbReference type="InterPro" id="IPR050922">
    <property type="entry name" value="LytR/CpsA/Psr_CW_biosynth"/>
</dbReference>
<feature type="region of interest" description="Disordered" evidence="2">
    <location>
        <begin position="367"/>
        <end position="421"/>
    </location>
</feature>
<dbReference type="Gene3D" id="3.40.630.190">
    <property type="entry name" value="LCP protein"/>
    <property type="match status" value="1"/>
</dbReference>
<comment type="similarity">
    <text evidence="1">Belongs to the LytR/CpsA/Psr (LCP) family.</text>
</comment>
<evidence type="ECO:0000256" key="3">
    <source>
        <dbReference type="SAM" id="Phobius"/>
    </source>
</evidence>
<evidence type="ECO:0000259" key="4">
    <source>
        <dbReference type="Pfam" id="PF03816"/>
    </source>
</evidence>
<feature type="compositionally biased region" description="Polar residues" evidence="2">
    <location>
        <begin position="388"/>
        <end position="398"/>
    </location>
</feature>
<evidence type="ECO:0000256" key="2">
    <source>
        <dbReference type="SAM" id="MobiDB-lite"/>
    </source>
</evidence>
<keyword evidence="3" id="KW-0812">Transmembrane</keyword>
<keyword evidence="3" id="KW-1133">Transmembrane helix</keyword>
<comment type="caution">
    <text evidence="5">The sequence shown here is derived from an EMBL/GenBank/DDBJ whole genome shotgun (WGS) entry which is preliminary data.</text>
</comment>
<gene>
    <name evidence="5" type="ORF">FYJ57_10545</name>
</gene>
<sequence>MAKEKNLTDRQKRIRRRRRKSTMSRVVFALEIIILVVLMGGLFVYAKLGNMNYEDLNFENVDVNQSVEENQVMKGYTSIALVGLDSREGELDGDVNSDTMIIASINNDTKKVKLVSIYRDTYLRVGSNSDGENVYNKANSAFCTGGPEKMMTMMNKNLDLNIVDYVTVDFKGVAEAVELLGGIDVDLKEEEIEHLNNYCVETSEVTGMDYTPLKKVAGVHHLNGVQTVAYARIRYTAGNDFRRAARQREVIYKIVEKAKNSSISTLSKVLDKVFPLIKTSLTKPEILQMGMSMLSYDIEDQTGFPFDHLYGGVVEDAMDGLDCVLPITLESNVIKLHEFLYPEDSYVPSDEVKTYSQKIIEISGFGEESRLDHSEDGSLAAYHESDTESANPAESSADPQEESQTDVTDDTQGYDDSSLEQ</sequence>